<dbReference type="Proteomes" id="UP000614609">
    <property type="component" value="Unassembled WGS sequence"/>
</dbReference>
<proteinExistence type="predicted"/>
<protein>
    <submittedName>
        <fullName evidence="1">Uncharacterized protein</fullName>
    </submittedName>
</protein>
<name>A0A830FV22_9EURY</name>
<dbReference type="EMBL" id="BMOO01000003">
    <property type="protein sequence ID" value="GGM65577.1"/>
    <property type="molecule type" value="Genomic_DNA"/>
</dbReference>
<comment type="caution">
    <text evidence="1">The sequence shown here is derived from an EMBL/GenBank/DDBJ whole genome shotgun (WGS) entry which is preliminary data.</text>
</comment>
<accession>A0A830FV22</accession>
<dbReference type="InterPro" id="IPR043931">
    <property type="entry name" value="DUF5779"/>
</dbReference>
<dbReference type="EMBL" id="JAGGKO010000001">
    <property type="protein sequence ID" value="MBP1953402.1"/>
    <property type="molecule type" value="Genomic_DNA"/>
</dbReference>
<evidence type="ECO:0000313" key="3">
    <source>
        <dbReference type="Proteomes" id="UP000614609"/>
    </source>
</evidence>
<sequence length="99" mass="10282">MSDGFGLDLRNAEDQIEEWDVEGGADDVVLGVLDGETPDAEWLAALEAGRVLVLAVDGDLNDLAAGFAGPAKEAGATLMHFRGFLVATPPGVSLDTSRL</sequence>
<evidence type="ECO:0000313" key="1">
    <source>
        <dbReference type="EMBL" id="GGM65577.1"/>
    </source>
</evidence>
<evidence type="ECO:0000313" key="2">
    <source>
        <dbReference type="EMBL" id="MBP1953402.1"/>
    </source>
</evidence>
<dbReference type="Proteomes" id="UP000765891">
    <property type="component" value="Unassembled WGS sequence"/>
</dbReference>
<dbReference type="OrthoDB" id="311695at2157"/>
<dbReference type="RefSeq" id="WP_188871408.1">
    <property type="nucleotide sequence ID" value="NZ_BMOO01000003.1"/>
</dbReference>
<keyword evidence="3" id="KW-1185">Reference proteome</keyword>
<reference evidence="1" key="2">
    <citation type="submission" date="2020-09" db="EMBL/GenBank/DDBJ databases">
        <authorList>
            <person name="Sun Q."/>
            <person name="Ohkuma M."/>
        </authorList>
    </citation>
    <scope>NUCLEOTIDE SEQUENCE</scope>
    <source>
        <strain evidence="1">JCM 16108</strain>
    </source>
</reference>
<reference evidence="2" key="3">
    <citation type="submission" date="2021-03" db="EMBL/GenBank/DDBJ databases">
        <title>Genomic Encyclopedia of Type Strains, Phase IV (KMG-IV): sequencing the most valuable type-strain genomes for metagenomic binning, comparative biology and taxonomic classification.</title>
        <authorList>
            <person name="Goeker M."/>
        </authorList>
    </citation>
    <scope>NUCLEOTIDE SEQUENCE</scope>
    <source>
        <strain evidence="2">DSM 22443</strain>
    </source>
</reference>
<organism evidence="1 3">
    <name type="scientific">Halarchaeum rubridurum</name>
    <dbReference type="NCBI Taxonomy" id="489911"/>
    <lineage>
        <taxon>Archaea</taxon>
        <taxon>Methanobacteriati</taxon>
        <taxon>Methanobacteriota</taxon>
        <taxon>Stenosarchaea group</taxon>
        <taxon>Halobacteria</taxon>
        <taxon>Halobacteriales</taxon>
        <taxon>Halobacteriaceae</taxon>
    </lineage>
</organism>
<dbReference type="Pfam" id="PF19091">
    <property type="entry name" value="DUF5779"/>
    <property type="match status" value="1"/>
</dbReference>
<reference evidence="1" key="1">
    <citation type="journal article" date="2014" name="Int. J. Syst. Evol. Microbiol.">
        <title>Complete genome sequence of Corynebacterium casei LMG S-19264T (=DSM 44701T), isolated from a smear-ripened cheese.</title>
        <authorList>
            <consortium name="US DOE Joint Genome Institute (JGI-PGF)"/>
            <person name="Walter F."/>
            <person name="Albersmeier A."/>
            <person name="Kalinowski J."/>
            <person name="Ruckert C."/>
        </authorList>
    </citation>
    <scope>NUCLEOTIDE SEQUENCE</scope>
    <source>
        <strain evidence="1">JCM 16108</strain>
    </source>
</reference>
<dbReference type="AlphaFoldDB" id="A0A830FV22"/>
<gene>
    <name evidence="1" type="ORF">GCM10009017_14560</name>
    <name evidence="2" type="ORF">J2752_000283</name>
</gene>